<gene>
    <name evidence="2" type="ORF">RZN69_03495</name>
</gene>
<dbReference type="PROSITE" id="PS51746">
    <property type="entry name" value="PPM_2"/>
    <property type="match status" value="1"/>
</dbReference>
<dbReference type="Proteomes" id="UP001304300">
    <property type="component" value="Chromosome"/>
</dbReference>
<accession>A0AAQ3LHC1</accession>
<dbReference type="InterPro" id="IPR036457">
    <property type="entry name" value="PPM-type-like_dom_sf"/>
</dbReference>
<protein>
    <submittedName>
        <fullName evidence="2">Protein phosphatase 2C domain-containing protein</fullName>
    </submittedName>
</protein>
<reference evidence="2 3" key="1">
    <citation type="submission" date="2023-10" db="EMBL/GenBank/DDBJ databases">
        <title>Rubellicoccus peritrichatus gen. nov., sp. nov., isolated from an algae of coral reef tank.</title>
        <authorList>
            <person name="Luo J."/>
        </authorList>
    </citation>
    <scope>NUCLEOTIDE SEQUENCE [LARGE SCALE GENOMIC DNA]</scope>
    <source>
        <strain evidence="2 3">CR14</strain>
    </source>
</reference>
<dbReference type="RefSeq" id="WP_317834623.1">
    <property type="nucleotide sequence ID" value="NZ_CP136920.1"/>
</dbReference>
<dbReference type="SMART" id="SM00331">
    <property type="entry name" value="PP2C_SIG"/>
    <property type="match status" value="1"/>
</dbReference>
<dbReference type="SUPFAM" id="SSF81606">
    <property type="entry name" value="PP2C-like"/>
    <property type="match status" value="1"/>
</dbReference>
<dbReference type="EMBL" id="CP136920">
    <property type="protein sequence ID" value="WOO42139.1"/>
    <property type="molecule type" value="Genomic_DNA"/>
</dbReference>
<evidence type="ECO:0000313" key="3">
    <source>
        <dbReference type="Proteomes" id="UP001304300"/>
    </source>
</evidence>
<dbReference type="KEGG" id="puo:RZN69_03495"/>
<dbReference type="Pfam" id="PF13672">
    <property type="entry name" value="PP2C_2"/>
    <property type="match status" value="1"/>
</dbReference>
<evidence type="ECO:0000313" key="2">
    <source>
        <dbReference type="EMBL" id="WOO42139.1"/>
    </source>
</evidence>
<dbReference type="Gene3D" id="3.60.40.10">
    <property type="entry name" value="PPM-type phosphatase domain"/>
    <property type="match status" value="1"/>
</dbReference>
<organism evidence="2 3">
    <name type="scientific">Rubellicoccus peritrichatus</name>
    <dbReference type="NCBI Taxonomy" id="3080537"/>
    <lineage>
        <taxon>Bacteria</taxon>
        <taxon>Pseudomonadati</taxon>
        <taxon>Verrucomicrobiota</taxon>
        <taxon>Opitutia</taxon>
        <taxon>Puniceicoccales</taxon>
        <taxon>Cerasicoccaceae</taxon>
        <taxon>Rubellicoccus</taxon>
    </lineage>
</organism>
<keyword evidence="3" id="KW-1185">Reference proteome</keyword>
<feature type="domain" description="PPM-type phosphatase" evidence="1">
    <location>
        <begin position="10"/>
        <end position="242"/>
    </location>
</feature>
<dbReference type="CDD" id="cd00143">
    <property type="entry name" value="PP2Cc"/>
    <property type="match status" value="1"/>
</dbReference>
<proteinExistence type="predicted"/>
<dbReference type="SMART" id="SM00332">
    <property type="entry name" value="PP2Cc"/>
    <property type="match status" value="1"/>
</dbReference>
<name>A0AAQ3LHC1_9BACT</name>
<sequence>MPSLLQDQLRVFGKTDQGLMRSDNEDSLFIDSKRSVFAVADGLGGLPEGSMASELAVKTLGDHLRQSDPKTPLDFNSLFFSINERVFQKGHQISSEMGIGTTLTIAQIEDNLLRVGHVGDSGLIVFNSRSWRQVTHDHTMAQEMLDRLLPGEHAFIPEYFSHTLTRCIGQMARVESDYYEFELTLGDRILLFTDGVTKTMNLDEIHDEILKENDPETFVTRIIDTGNDRGGPDNITAIAIYCD</sequence>
<evidence type="ECO:0000259" key="1">
    <source>
        <dbReference type="PROSITE" id="PS51746"/>
    </source>
</evidence>
<dbReference type="AlphaFoldDB" id="A0AAQ3LHC1"/>
<dbReference type="InterPro" id="IPR001932">
    <property type="entry name" value="PPM-type_phosphatase-like_dom"/>
</dbReference>